<organism evidence="3">
    <name type="scientific">hydrothermal vent metagenome</name>
    <dbReference type="NCBI Taxonomy" id="652676"/>
    <lineage>
        <taxon>unclassified sequences</taxon>
        <taxon>metagenomes</taxon>
        <taxon>ecological metagenomes</taxon>
    </lineage>
</organism>
<sequence length="125" mass="14591">MQIRVYYEDTDIGGVVYYANYLKFCERARSELFFKREMMPYSESGHFFVKNLQAEYLASAKLGDLLDVQTKLLKISAASFVLHQEIVCGEQKLFEMDITLVYVDLKGRVKRLDKETRALIKELFA</sequence>
<protein>
    <submittedName>
        <fullName evidence="3">4-hydroxybenzoyl-CoA thioesterase family active site</fullName>
    </submittedName>
</protein>
<comment type="similarity">
    <text evidence="1">Belongs to the 4-hydroxybenzoyl-CoA thioesterase family.</text>
</comment>
<dbReference type="PANTHER" id="PTHR31793:SF37">
    <property type="entry name" value="ACYL-COA THIOESTER HYDROLASE YBGC"/>
    <property type="match status" value="1"/>
</dbReference>
<reference evidence="3" key="1">
    <citation type="submission" date="2016-10" db="EMBL/GenBank/DDBJ databases">
        <authorList>
            <person name="de Groot N.N."/>
        </authorList>
    </citation>
    <scope>NUCLEOTIDE SEQUENCE</scope>
</reference>
<dbReference type="EMBL" id="FPHB01000051">
    <property type="protein sequence ID" value="SFV61291.1"/>
    <property type="molecule type" value="Genomic_DNA"/>
</dbReference>
<dbReference type="InterPro" id="IPR006684">
    <property type="entry name" value="YbgC/YbaW"/>
</dbReference>
<dbReference type="InterPro" id="IPR029069">
    <property type="entry name" value="HotDog_dom_sf"/>
</dbReference>
<name>A0A1W1C6H3_9ZZZZ</name>
<dbReference type="InterPro" id="IPR050563">
    <property type="entry name" value="4-hydroxybenzoyl-CoA_TE"/>
</dbReference>
<proteinExistence type="inferred from homology"/>
<dbReference type="CDD" id="cd00586">
    <property type="entry name" value="4HBT"/>
    <property type="match status" value="1"/>
</dbReference>
<dbReference type="PIRSF" id="PIRSF003230">
    <property type="entry name" value="YbgC"/>
    <property type="match status" value="1"/>
</dbReference>
<dbReference type="PANTHER" id="PTHR31793">
    <property type="entry name" value="4-HYDROXYBENZOYL-COA THIOESTERASE FAMILY MEMBER"/>
    <property type="match status" value="1"/>
</dbReference>
<dbReference type="Gene3D" id="3.10.129.10">
    <property type="entry name" value="Hotdog Thioesterase"/>
    <property type="match status" value="1"/>
</dbReference>
<dbReference type="NCBIfam" id="TIGR00051">
    <property type="entry name" value="YbgC/FadM family acyl-CoA thioesterase"/>
    <property type="match status" value="1"/>
</dbReference>
<gene>
    <name evidence="3" type="ORF">MNB_SM-7-536</name>
</gene>
<keyword evidence="2" id="KW-0378">Hydrolase</keyword>
<evidence type="ECO:0000313" key="3">
    <source>
        <dbReference type="EMBL" id="SFV61291.1"/>
    </source>
</evidence>
<evidence type="ECO:0000256" key="1">
    <source>
        <dbReference type="ARBA" id="ARBA00005953"/>
    </source>
</evidence>
<accession>A0A1W1C6H3</accession>
<dbReference type="Pfam" id="PF13279">
    <property type="entry name" value="4HBT_2"/>
    <property type="match status" value="1"/>
</dbReference>
<dbReference type="GO" id="GO:0047617">
    <property type="term" value="F:fatty acyl-CoA hydrolase activity"/>
    <property type="evidence" value="ECO:0007669"/>
    <property type="project" value="TreeGrafter"/>
</dbReference>
<evidence type="ECO:0000256" key="2">
    <source>
        <dbReference type="ARBA" id="ARBA00022801"/>
    </source>
</evidence>
<dbReference type="AlphaFoldDB" id="A0A1W1C6H3"/>
<dbReference type="SUPFAM" id="SSF54637">
    <property type="entry name" value="Thioesterase/thiol ester dehydrase-isomerase"/>
    <property type="match status" value="1"/>
</dbReference>